<sequence>MKKRLFFFVLWFFLLIALAAAAAVGGAWYWAHKPMQLKADRIDFVVDPGSSPRTVARVLNDAGVPVWEPGFIWMARLSELDKQMKAGGYQAINGDSPWKLLERLARGDMTQRQITFLEGWTYRQIRQALRANPDVKQTLGETTDEELMERLGSEIKQPEGLFFPDTYIFTPGSTDYDLLRRAYQEGQRILQDTWAKRQPDLPVTTPYEALVLASIVEKETGHGPDRRRVAGVFTNRLKIGMLLQTDPTVIYGMGDAYQGRIRKRDLQTDTPWNTYTRPGLPPTPIAAPGRAALLAAVQPEQHKFLFFVSRGNGTSEFSVNLNEHNRNVSRYILGQGQSQNAAPGPASSRGAATGNQANGTPAAAPSASPAPDAAPEPDQGQAQVQGQDQ</sequence>
<dbReference type="GeneID" id="84695864"/>
<dbReference type="AlphaFoldDB" id="A0AAD2J2T6"/>
<evidence type="ECO:0000256" key="4">
    <source>
        <dbReference type="ARBA" id="ARBA00023136"/>
    </source>
</evidence>
<organism evidence="10 11">
    <name type="scientific">Achromobacter aegrifaciens</name>
    <dbReference type="NCBI Taxonomy" id="1287736"/>
    <lineage>
        <taxon>Bacteria</taxon>
        <taxon>Pseudomonadati</taxon>
        <taxon>Pseudomonadota</taxon>
        <taxon>Betaproteobacteria</taxon>
        <taxon>Burkholderiales</taxon>
        <taxon>Alcaligenaceae</taxon>
        <taxon>Achromobacter</taxon>
    </lineage>
</organism>
<dbReference type="GO" id="GO:0005886">
    <property type="term" value="C:plasma membrane"/>
    <property type="evidence" value="ECO:0007669"/>
    <property type="project" value="UniProtKB-UniRule"/>
</dbReference>
<dbReference type="PANTHER" id="PTHR30518">
    <property type="entry name" value="ENDOLYTIC MUREIN TRANSGLYCOSYLASE"/>
    <property type="match status" value="1"/>
</dbReference>
<comment type="function">
    <text evidence="7">Functions as a peptidoglycan terminase that cleaves nascent peptidoglycan strands endolytically to terminate their elongation.</text>
</comment>
<keyword evidence="5 7" id="KW-0456">Lyase</keyword>
<evidence type="ECO:0000313" key="10">
    <source>
        <dbReference type="EMBL" id="CUJ52777.1"/>
    </source>
</evidence>
<dbReference type="HAMAP" id="MF_02065">
    <property type="entry name" value="MltG"/>
    <property type="match status" value="1"/>
</dbReference>
<evidence type="ECO:0000256" key="2">
    <source>
        <dbReference type="ARBA" id="ARBA00022692"/>
    </source>
</evidence>
<keyword evidence="6 7" id="KW-0961">Cell wall biogenesis/degradation</keyword>
<evidence type="ECO:0000256" key="7">
    <source>
        <dbReference type="HAMAP-Rule" id="MF_02065"/>
    </source>
</evidence>
<feature type="site" description="Important for catalytic activity" evidence="7">
    <location>
        <position position="219"/>
    </location>
</feature>
<dbReference type="PANTHER" id="PTHR30518:SF2">
    <property type="entry name" value="ENDOLYTIC MUREIN TRANSGLYCOSYLASE"/>
    <property type="match status" value="1"/>
</dbReference>
<keyword evidence="2 7" id="KW-0812">Transmembrane</keyword>
<dbReference type="RefSeq" id="WP_054456746.1">
    <property type="nucleotide sequence ID" value="NZ_CADIJY010000002.1"/>
</dbReference>
<keyword evidence="9" id="KW-0732">Signal</keyword>
<evidence type="ECO:0000256" key="9">
    <source>
        <dbReference type="SAM" id="SignalP"/>
    </source>
</evidence>
<feature type="chain" id="PRO_5042150888" description="Endolytic murein transglycosylase" evidence="9">
    <location>
        <begin position="23"/>
        <end position="389"/>
    </location>
</feature>
<evidence type="ECO:0000256" key="5">
    <source>
        <dbReference type="ARBA" id="ARBA00023239"/>
    </source>
</evidence>
<keyword evidence="1 7" id="KW-1003">Cell membrane</keyword>
<feature type="compositionally biased region" description="Low complexity" evidence="8">
    <location>
        <begin position="361"/>
        <end position="389"/>
    </location>
</feature>
<dbReference type="GO" id="GO:0009252">
    <property type="term" value="P:peptidoglycan biosynthetic process"/>
    <property type="evidence" value="ECO:0007669"/>
    <property type="project" value="UniProtKB-UniRule"/>
</dbReference>
<keyword evidence="3 7" id="KW-1133">Transmembrane helix</keyword>
<feature type="region of interest" description="Disordered" evidence="8">
    <location>
        <begin position="336"/>
        <end position="389"/>
    </location>
</feature>
<feature type="signal peptide" evidence="9">
    <location>
        <begin position="1"/>
        <end position="22"/>
    </location>
</feature>
<evidence type="ECO:0000256" key="3">
    <source>
        <dbReference type="ARBA" id="ARBA00022989"/>
    </source>
</evidence>
<dbReference type="EC" id="4.2.2.29" evidence="7"/>
<dbReference type="CDD" id="cd08010">
    <property type="entry name" value="MltG_like"/>
    <property type="match status" value="1"/>
</dbReference>
<dbReference type="Pfam" id="PF02618">
    <property type="entry name" value="YceG"/>
    <property type="match status" value="1"/>
</dbReference>
<keyword evidence="4 7" id="KW-0472">Membrane</keyword>
<evidence type="ECO:0000256" key="6">
    <source>
        <dbReference type="ARBA" id="ARBA00023316"/>
    </source>
</evidence>
<accession>A0AAD2J2T6</accession>
<dbReference type="EMBL" id="CYTK01000007">
    <property type="protein sequence ID" value="CUJ52777.1"/>
    <property type="molecule type" value="Genomic_DNA"/>
</dbReference>
<feature type="compositionally biased region" description="Low complexity" evidence="8">
    <location>
        <begin position="341"/>
        <end position="352"/>
    </location>
</feature>
<evidence type="ECO:0000256" key="8">
    <source>
        <dbReference type="SAM" id="MobiDB-lite"/>
    </source>
</evidence>
<evidence type="ECO:0000313" key="11">
    <source>
        <dbReference type="Proteomes" id="UP000044098"/>
    </source>
</evidence>
<dbReference type="Proteomes" id="UP000044098">
    <property type="component" value="Unassembled WGS sequence"/>
</dbReference>
<dbReference type="NCBIfam" id="TIGR00247">
    <property type="entry name" value="endolytic transglycosylase MltG"/>
    <property type="match status" value="1"/>
</dbReference>
<protein>
    <recommendedName>
        <fullName evidence="7">Endolytic murein transglycosylase</fullName>
        <ecNumber evidence="7">4.2.2.29</ecNumber>
    </recommendedName>
    <alternativeName>
        <fullName evidence="7">Peptidoglycan lytic transglycosylase</fullName>
    </alternativeName>
    <alternativeName>
        <fullName evidence="7">Peptidoglycan polymerization terminase</fullName>
    </alternativeName>
</protein>
<gene>
    <name evidence="10" type="primary">yceG</name>
    <name evidence="7" type="synonym">mltG</name>
    <name evidence="10" type="ORF">ERS370000_04423</name>
</gene>
<dbReference type="Gene3D" id="3.30.160.60">
    <property type="entry name" value="Classic Zinc Finger"/>
    <property type="match status" value="1"/>
</dbReference>
<dbReference type="GO" id="GO:0008932">
    <property type="term" value="F:lytic endotransglycosylase activity"/>
    <property type="evidence" value="ECO:0007669"/>
    <property type="project" value="UniProtKB-UniRule"/>
</dbReference>
<keyword evidence="7" id="KW-0997">Cell inner membrane</keyword>
<name>A0AAD2J2T6_ACHAE</name>
<dbReference type="GO" id="GO:0071555">
    <property type="term" value="P:cell wall organization"/>
    <property type="evidence" value="ECO:0007669"/>
    <property type="project" value="UniProtKB-KW"/>
</dbReference>
<comment type="caution">
    <text evidence="10">The sequence shown here is derived from an EMBL/GenBank/DDBJ whole genome shotgun (WGS) entry which is preliminary data.</text>
</comment>
<dbReference type="Gene3D" id="3.30.1490.480">
    <property type="entry name" value="Endolytic murein transglycosylase"/>
    <property type="match status" value="1"/>
</dbReference>
<dbReference type="InterPro" id="IPR003770">
    <property type="entry name" value="MLTG-like"/>
</dbReference>
<comment type="similarity">
    <text evidence="7">Belongs to the transglycosylase MltG family.</text>
</comment>
<proteinExistence type="inferred from homology"/>
<reference evidence="10 11" key="1">
    <citation type="submission" date="2015-09" db="EMBL/GenBank/DDBJ databases">
        <authorList>
            <consortium name="Pathogen Informatics"/>
        </authorList>
    </citation>
    <scope>NUCLEOTIDE SEQUENCE [LARGE SCALE GENOMIC DNA]</scope>
    <source>
        <strain evidence="10 11">2789STDY5608625</strain>
    </source>
</reference>
<evidence type="ECO:0000256" key="1">
    <source>
        <dbReference type="ARBA" id="ARBA00022475"/>
    </source>
</evidence>
<comment type="catalytic activity">
    <reaction evidence="7">
        <text>a peptidoglycan chain = a peptidoglycan chain with N-acetyl-1,6-anhydromuramyl-[peptide] at the reducing end + a peptidoglycan chain with N-acetylglucosamine at the non-reducing end.</text>
        <dbReference type="EC" id="4.2.2.29"/>
    </reaction>
</comment>